<dbReference type="AlphaFoldDB" id="A0A0D3FAR9"/>
<dbReference type="HOGENOM" id="CLU_1491223_0_0_1"/>
<dbReference type="Proteomes" id="UP000026960">
    <property type="component" value="Chromosome 2"/>
</dbReference>
<feature type="region of interest" description="Disordered" evidence="1">
    <location>
        <begin position="1"/>
        <end position="33"/>
    </location>
</feature>
<evidence type="ECO:0000313" key="2">
    <source>
        <dbReference type="EnsemblPlants" id="OBART02G33350.1"/>
    </source>
</evidence>
<dbReference type="Gramene" id="OBART02G33350.1">
    <property type="protein sequence ID" value="OBART02G33350.1"/>
    <property type="gene ID" value="OBART02G33350"/>
</dbReference>
<sequence length="181" mass="19218">MRATCPYGASNGTDSPRAGARVPTGPPRHGATTSAAHYDVSTVTGPHHGRSNGAPRDGVNARPGVAASLPLWLTCREVGFPFFSHTDPSLNSSLSLSFSSSPLPYHLTRALFRAPVAVASASRWVELAVVSLSVPAPNPRSGSGASWNSHALMMFTEGLDRDALKWVREVRVRARRAPPEP</sequence>
<dbReference type="PaxDb" id="65489-OBART02G33350.1"/>
<reference evidence="2" key="1">
    <citation type="journal article" date="2009" name="Rice">
        <title>De Novo Next Generation Sequencing of Plant Genomes.</title>
        <authorList>
            <person name="Rounsley S."/>
            <person name="Marri P.R."/>
            <person name="Yu Y."/>
            <person name="He R."/>
            <person name="Sisneros N."/>
            <person name="Goicoechea J.L."/>
            <person name="Lee S.J."/>
            <person name="Angelova A."/>
            <person name="Kudrna D."/>
            <person name="Luo M."/>
            <person name="Affourtit J."/>
            <person name="Desany B."/>
            <person name="Knight J."/>
            <person name="Niazi F."/>
            <person name="Egholm M."/>
            <person name="Wing R.A."/>
        </authorList>
    </citation>
    <scope>NUCLEOTIDE SEQUENCE [LARGE SCALE GENOMIC DNA]</scope>
    <source>
        <strain evidence="2">cv. IRGC 105608</strain>
    </source>
</reference>
<dbReference type="EnsemblPlants" id="OBART02G33350.1">
    <property type="protein sequence ID" value="OBART02G33350.1"/>
    <property type="gene ID" value="OBART02G33350"/>
</dbReference>
<evidence type="ECO:0000313" key="3">
    <source>
        <dbReference type="Proteomes" id="UP000026960"/>
    </source>
</evidence>
<proteinExistence type="predicted"/>
<keyword evidence="3" id="KW-1185">Reference proteome</keyword>
<name>A0A0D3FAR9_9ORYZ</name>
<organism evidence="2">
    <name type="scientific">Oryza barthii</name>
    <dbReference type="NCBI Taxonomy" id="65489"/>
    <lineage>
        <taxon>Eukaryota</taxon>
        <taxon>Viridiplantae</taxon>
        <taxon>Streptophyta</taxon>
        <taxon>Embryophyta</taxon>
        <taxon>Tracheophyta</taxon>
        <taxon>Spermatophyta</taxon>
        <taxon>Magnoliopsida</taxon>
        <taxon>Liliopsida</taxon>
        <taxon>Poales</taxon>
        <taxon>Poaceae</taxon>
        <taxon>BOP clade</taxon>
        <taxon>Oryzoideae</taxon>
        <taxon>Oryzeae</taxon>
        <taxon>Oryzinae</taxon>
        <taxon>Oryza</taxon>
    </lineage>
</organism>
<accession>A0A0D3FAR9</accession>
<evidence type="ECO:0000256" key="1">
    <source>
        <dbReference type="SAM" id="MobiDB-lite"/>
    </source>
</evidence>
<reference evidence="2" key="2">
    <citation type="submission" date="2015-03" db="UniProtKB">
        <authorList>
            <consortium name="EnsemblPlants"/>
        </authorList>
    </citation>
    <scope>IDENTIFICATION</scope>
</reference>
<feature type="region of interest" description="Disordered" evidence="1">
    <location>
        <begin position="42"/>
        <end position="61"/>
    </location>
</feature>
<protein>
    <submittedName>
        <fullName evidence="2">Uncharacterized protein</fullName>
    </submittedName>
</protein>